<protein>
    <submittedName>
        <fullName evidence="1">Unnamed protein product</fullName>
    </submittedName>
</protein>
<dbReference type="CDD" id="cd09272">
    <property type="entry name" value="RNase_HI_RT_Ty1"/>
    <property type="match status" value="1"/>
</dbReference>
<reference evidence="1" key="1">
    <citation type="submission" date="2023-04" db="EMBL/GenBank/DDBJ databases">
        <title>Phytophthora fragariaefolia NBRC 109709.</title>
        <authorList>
            <person name="Ichikawa N."/>
            <person name="Sato H."/>
            <person name="Tonouchi N."/>
        </authorList>
    </citation>
    <scope>NUCLEOTIDE SEQUENCE</scope>
    <source>
        <strain evidence="1">NBRC 109709</strain>
    </source>
</reference>
<comment type="caution">
    <text evidence="1">The sequence shown here is derived from an EMBL/GenBank/DDBJ whole genome shotgun (WGS) entry which is preliminary data.</text>
</comment>
<dbReference type="Proteomes" id="UP001165121">
    <property type="component" value="Unassembled WGS sequence"/>
</dbReference>
<dbReference type="EMBL" id="BSXT01001410">
    <property type="protein sequence ID" value="GMF42209.1"/>
    <property type="molecule type" value="Genomic_DNA"/>
</dbReference>
<name>A0A9W6XP27_9STRA</name>
<sequence length="110" mass="12318">MVEAEFVSVSQVTTEMIWIAELLKEIGVKANGVYDLKADNQAATKRIKGEYTSDRAKHIDIRYKLVKDLAHKEVLDAAYGESKGMPADILTKALPTLRVEELRGLVMLQE</sequence>
<proteinExistence type="predicted"/>
<keyword evidence="2" id="KW-1185">Reference proteome</keyword>
<dbReference type="AlphaFoldDB" id="A0A9W6XP27"/>
<organism evidence="1 2">
    <name type="scientific">Phytophthora fragariaefolia</name>
    <dbReference type="NCBI Taxonomy" id="1490495"/>
    <lineage>
        <taxon>Eukaryota</taxon>
        <taxon>Sar</taxon>
        <taxon>Stramenopiles</taxon>
        <taxon>Oomycota</taxon>
        <taxon>Peronosporomycetes</taxon>
        <taxon>Peronosporales</taxon>
        <taxon>Peronosporaceae</taxon>
        <taxon>Phytophthora</taxon>
    </lineage>
</organism>
<gene>
    <name evidence="1" type="ORF">Pfra01_001371200</name>
</gene>
<evidence type="ECO:0000313" key="2">
    <source>
        <dbReference type="Proteomes" id="UP001165121"/>
    </source>
</evidence>
<evidence type="ECO:0000313" key="1">
    <source>
        <dbReference type="EMBL" id="GMF42209.1"/>
    </source>
</evidence>
<accession>A0A9W6XP27</accession>
<dbReference type="OrthoDB" id="125580at2759"/>